<accession>A0A1T5M2T0</accession>
<comment type="pathway">
    <text evidence="1 11">Pyrimidine metabolism; CTP biosynthesis via de novo pathway; CTP from UDP: step 2/2.</text>
</comment>
<dbReference type="InterPro" id="IPR033828">
    <property type="entry name" value="GATase1_CTP_Synthase"/>
</dbReference>
<comment type="subunit">
    <text evidence="11">Homotetramer.</text>
</comment>
<organism evidence="15 16">
    <name type="scientific">Krasilnikoviella flava</name>
    <dbReference type="NCBI Taxonomy" id="526729"/>
    <lineage>
        <taxon>Bacteria</taxon>
        <taxon>Bacillati</taxon>
        <taxon>Actinomycetota</taxon>
        <taxon>Actinomycetes</taxon>
        <taxon>Micrococcales</taxon>
        <taxon>Promicromonosporaceae</taxon>
        <taxon>Krasilnikoviella</taxon>
    </lineage>
</organism>
<feature type="binding site" evidence="11">
    <location>
        <position position="91"/>
    </location>
    <ligand>
        <name>Mg(2+)</name>
        <dbReference type="ChEBI" id="CHEBI:18420"/>
    </ligand>
</feature>
<dbReference type="EC" id="6.3.4.2" evidence="11"/>
<dbReference type="EMBL" id="FUZQ01000009">
    <property type="protein sequence ID" value="SKC82435.1"/>
    <property type="molecule type" value="Genomic_DNA"/>
</dbReference>
<evidence type="ECO:0000256" key="8">
    <source>
        <dbReference type="ARBA" id="ARBA00022962"/>
    </source>
</evidence>
<keyword evidence="6 11" id="KW-0067">ATP-binding</keyword>
<dbReference type="AlphaFoldDB" id="A0A1T5M2T0"/>
<feature type="active site" evidence="11">
    <location>
        <position position="533"/>
    </location>
</feature>
<reference evidence="15 16" key="1">
    <citation type="submission" date="2017-02" db="EMBL/GenBank/DDBJ databases">
        <authorList>
            <person name="Peterson S.W."/>
        </authorList>
    </citation>
    <scope>NUCLEOTIDE SEQUENCE [LARGE SCALE GENOMIC DNA]</scope>
    <source>
        <strain evidence="15 16">DSM 21481</strain>
    </source>
</reference>
<feature type="binding site" evidence="11">
    <location>
        <begin position="167"/>
        <end position="169"/>
    </location>
    <ligand>
        <name>CTP</name>
        <dbReference type="ChEBI" id="CHEBI:37563"/>
        <note>allosteric inhibitor</note>
    </ligand>
</feature>
<keyword evidence="16" id="KW-1185">Reference proteome</keyword>
<feature type="binding site" evidence="11">
    <location>
        <position position="243"/>
    </location>
    <ligand>
        <name>UTP</name>
        <dbReference type="ChEBI" id="CHEBI:46398"/>
    </ligand>
</feature>
<evidence type="ECO:0000256" key="7">
    <source>
        <dbReference type="ARBA" id="ARBA00022842"/>
    </source>
</evidence>
<feature type="active site" description="Nucleophile; for glutamine hydrolysis" evidence="11">
    <location>
        <position position="401"/>
    </location>
</feature>
<comment type="function">
    <text evidence="11">Catalyzes the ATP-dependent amination of UTP to CTP with either L-glutamine or ammonia as the source of nitrogen. Regulates intracellular CTP levels through interactions with the four ribonucleotide triphosphates.</text>
</comment>
<dbReference type="Gene3D" id="3.40.50.300">
    <property type="entry name" value="P-loop containing nucleotide triphosphate hydrolases"/>
    <property type="match status" value="1"/>
</dbReference>
<keyword evidence="3 11" id="KW-0436">Ligase</keyword>
<feature type="binding site" evidence="11">
    <location>
        <begin position="402"/>
        <end position="405"/>
    </location>
    <ligand>
        <name>L-glutamine</name>
        <dbReference type="ChEBI" id="CHEBI:58359"/>
    </ligand>
</feature>
<dbReference type="GO" id="GO:0003883">
    <property type="term" value="F:CTP synthase activity"/>
    <property type="evidence" value="ECO:0007669"/>
    <property type="project" value="UniProtKB-UniRule"/>
</dbReference>
<evidence type="ECO:0000256" key="11">
    <source>
        <dbReference type="HAMAP-Rule" id="MF_01227"/>
    </source>
</evidence>
<proteinExistence type="inferred from homology"/>
<evidence type="ECO:0000256" key="10">
    <source>
        <dbReference type="ARBA" id="ARBA00047781"/>
    </source>
</evidence>
<dbReference type="FunFam" id="3.40.50.880:FF:000002">
    <property type="entry name" value="CTP synthase"/>
    <property type="match status" value="1"/>
</dbReference>
<feature type="binding site" evidence="11">
    <location>
        <position position="374"/>
    </location>
    <ligand>
        <name>L-glutamine</name>
        <dbReference type="ChEBI" id="CHEBI:58359"/>
    </ligand>
</feature>
<dbReference type="InterPro" id="IPR017456">
    <property type="entry name" value="CTP_synthase_N"/>
</dbReference>
<feature type="binding site" evidence="11">
    <location>
        <position position="261"/>
    </location>
    <ligand>
        <name>ATP</name>
        <dbReference type="ChEBI" id="CHEBI:30616"/>
    </ligand>
</feature>
<keyword evidence="4 11" id="KW-0479">Metal-binding</keyword>
<evidence type="ECO:0000256" key="9">
    <source>
        <dbReference type="ARBA" id="ARBA00022975"/>
    </source>
</evidence>
<feature type="region of interest" description="Disordered" evidence="12">
    <location>
        <begin position="1"/>
        <end position="21"/>
    </location>
</feature>
<dbReference type="GO" id="GO:0046872">
    <property type="term" value="F:metal ion binding"/>
    <property type="evidence" value="ECO:0007669"/>
    <property type="project" value="UniProtKB-KW"/>
</dbReference>
<evidence type="ECO:0000256" key="6">
    <source>
        <dbReference type="ARBA" id="ARBA00022840"/>
    </source>
</evidence>
<evidence type="ECO:0000256" key="4">
    <source>
        <dbReference type="ARBA" id="ARBA00022723"/>
    </source>
</evidence>
<feature type="binding site" evidence="11">
    <location>
        <position position="33"/>
    </location>
    <ligand>
        <name>UTP</name>
        <dbReference type="ChEBI" id="CHEBI:46398"/>
    </ligand>
</feature>
<dbReference type="GO" id="GO:0005829">
    <property type="term" value="C:cytosol"/>
    <property type="evidence" value="ECO:0007669"/>
    <property type="project" value="TreeGrafter"/>
</dbReference>
<feature type="binding site" evidence="11">
    <location>
        <position position="425"/>
    </location>
    <ligand>
        <name>L-glutamine</name>
        <dbReference type="ChEBI" id="CHEBI:58359"/>
    </ligand>
</feature>
<feature type="domain" description="Glutamine amidotransferase" evidence="13">
    <location>
        <begin position="321"/>
        <end position="551"/>
    </location>
</feature>
<feature type="binding site" evidence="11">
    <location>
        <position position="91"/>
    </location>
    <ligand>
        <name>ATP</name>
        <dbReference type="ChEBI" id="CHEBI:30616"/>
    </ligand>
</feature>
<dbReference type="OrthoDB" id="9801107at2"/>
<dbReference type="Pfam" id="PF06418">
    <property type="entry name" value="CTP_synth_N"/>
    <property type="match status" value="1"/>
</dbReference>
<dbReference type="GO" id="GO:0044210">
    <property type="term" value="P:'de novo' CTP biosynthetic process"/>
    <property type="evidence" value="ECO:0007669"/>
    <property type="project" value="UniProtKB-UniRule"/>
</dbReference>
<feature type="binding site" evidence="11">
    <location>
        <begin position="207"/>
        <end position="212"/>
    </location>
    <ligand>
        <name>CTP</name>
        <dbReference type="ChEBI" id="CHEBI:37563"/>
        <note>allosteric inhibitor</note>
    </ligand>
</feature>
<sequence>MADTANRLQPRSSSRTGATHQTRHIFVTGGVASSLGKGLTASSLGRLLRSRGLRVTMQKLDPYLNVDPGTMNPFQHGEVFVTEDGAETDLDIGHYERFLDIELPASSNVTTGQVYSRVIAKERRGEYLGDTVQVIPHITDEIKSRMRDQAGPDVDVIITEIGGTVGDIESQPFLEAARQVRHELGRDDCFFLHVSLVPYIGPSGELKTKPTQHSVAALRSIGIQPDAIVLRSDRVVPDGIKRKIALMCDVDNEAVINCADAPSIYDIPRVIHTEGLDAYVVRRLDLPFHDVEWDGWNRLLERVHEPEHNVEIALVGKYIDLPDAYLSVTEALRAGGFDNDTKVAIRWVAADDCRTPEGAQDSLDGVDAVLVPGGFGVRGIDGKVGALRWARENLVPTLGICLGLQSMVIEYARHVLGLDDASSTEFDPNSTHPVIATMAEQLAIVGGDGDLGGTMRLGAYDAHLGAGSVVAKAYGSERVSERHRHRYEVNNAYRAQLEDAGLVFSGTSPDAKLVEFVELPADVHPYYVSTQAHPEFKSRPTRSHPLFSGLVAAALERQGNQA</sequence>
<dbReference type="InterPro" id="IPR004468">
    <property type="entry name" value="CTP_synthase"/>
</dbReference>
<comment type="catalytic activity">
    <reaction evidence="10 11">
        <text>UTP + L-glutamine + ATP + H2O = CTP + L-glutamate + ADP + phosphate + 2 H(+)</text>
        <dbReference type="Rhea" id="RHEA:26426"/>
        <dbReference type="ChEBI" id="CHEBI:15377"/>
        <dbReference type="ChEBI" id="CHEBI:15378"/>
        <dbReference type="ChEBI" id="CHEBI:29985"/>
        <dbReference type="ChEBI" id="CHEBI:30616"/>
        <dbReference type="ChEBI" id="CHEBI:37563"/>
        <dbReference type="ChEBI" id="CHEBI:43474"/>
        <dbReference type="ChEBI" id="CHEBI:46398"/>
        <dbReference type="ChEBI" id="CHEBI:58359"/>
        <dbReference type="ChEBI" id="CHEBI:456216"/>
        <dbReference type="EC" id="6.3.4.2"/>
    </reaction>
</comment>
<dbReference type="RefSeq" id="WP_079576703.1">
    <property type="nucleotide sequence ID" value="NZ_FUZQ01000009.1"/>
</dbReference>
<dbReference type="CDD" id="cd01746">
    <property type="entry name" value="GATase1_CTP_Synthase"/>
    <property type="match status" value="1"/>
</dbReference>
<evidence type="ECO:0000256" key="1">
    <source>
        <dbReference type="ARBA" id="ARBA00005171"/>
    </source>
</evidence>
<feature type="binding site" evidence="11">
    <location>
        <begin position="34"/>
        <end position="39"/>
    </location>
    <ligand>
        <name>ATP</name>
        <dbReference type="ChEBI" id="CHEBI:30616"/>
    </ligand>
</feature>
<dbReference type="CDD" id="cd03113">
    <property type="entry name" value="CTPS_N"/>
    <property type="match status" value="1"/>
</dbReference>
<dbReference type="Proteomes" id="UP000189777">
    <property type="component" value="Unassembled WGS sequence"/>
</dbReference>
<dbReference type="InterPro" id="IPR027417">
    <property type="entry name" value="P-loop_NTPase"/>
</dbReference>
<dbReference type="PROSITE" id="PS51273">
    <property type="entry name" value="GATASE_TYPE_1"/>
    <property type="match status" value="1"/>
</dbReference>
<dbReference type="GO" id="GO:0019856">
    <property type="term" value="P:pyrimidine nucleobase biosynthetic process"/>
    <property type="evidence" value="ECO:0007669"/>
    <property type="project" value="TreeGrafter"/>
</dbReference>
<dbReference type="InterPro" id="IPR029062">
    <property type="entry name" value="Class_I_gatase-like"/>
</dbReference>
<feature type="active site" evidence="11">
    <location>
        <position position="535"/>
    </location>
</feature>
<comment type="miscellaneous">
    <text evidence="11">CTPSs have evolved a hybrid strategy for distinguishing between UTP and CTP. The overlapping regions of the product feedback inhibitory and substrate sites recognize a common feature in both compounds, the triphosphate moiety. To differentiate isosteric substrate and product pyrimidine rings, an additional pocket far from the expected kinase/ligase catalytic site, specifically recognizes the cytosine and ribose portions of the product inhibitor.</text>
</comment>
<dbReference type="FunFam" id="3.40.50.300:FF:000009">
    <property type="entry name" value="CTP synthase"/>
    <property type="match status" value="1"/>
</dbReference>
<evidence type="ECO:0000256" key="12">
    <source>
        <dbReference type="SAM" id="MobiDB-lite"/>
    </source>
</evidence>
<evidence type="ECO:0000259" key="13">
    <source>
        <dbReference type="Pfam" id="PF00117"/>
    </source>
</evidence>
<feature type="binding site" evidence="11">
    <location>
        <position position="243"/>
    </location>
    <ligand>
        <name>CTP</name>
        <dbReference type="ChEBI" id="CHEBI:37563"/>
        <note>allosteric inhibitor</note>
    </ligand>
</feature>
<dbReference type="NCBIfam" id="NF003792">
    <property type="entry name" value="PRK05380.1"/>
    <property type="match status" value="1"/>
</dbReference>
<keyword evidence="9 11" id="KW-0665">Pyrimidine biosynthesis</keyword>
<feature type="binding site" evidence="11">
    <location>
        <position position="160"/>
    </location>
    <ligand>
        <name>Mg(2+)</name>
        <dbReference type="ChEBI" id="CHEBI:18420"/>
    </ligand>
</feature>
<protein>
    <recommendedName>
        <fullName evidence="11">CTP synthase</fullName>
        <ecNumber evidence="11">6.3.4.2</ecNumber>
    </recommendedName>
    <alternativeName>
        <fullName evidence="11">Cytidine 5'-triphosphate synthase</fullName>
    </alternativeName>
    <alternativeName>
        <fullName evidence="11">Cytidine triphosphate synthetase</fullName>
        <shortName evidence="11">CTP synthetase</shortName>
        <shortName evidence="11">CTPS</shortName>
    </alternativeName>
    <alternativeName>
        <fullName evidence="11">UTP--ammonia ligase</fullName>
    </alternativeName>
</protein>
<comment type="similarity">
    <text evidence="2 11">Belongs to the CTP synthase family.</text>
</comment>
<dbReference type="STRING" id="526729.SAMN04324258_4357"/>
<dbReference type="HAMAP" id="MF_01227">
    <property type="entry name" value="PyrG"/>
    <property type="match status" value="1"/>
</dbReference>
<dbReference type="SUPFAM" id="SSF52317">
    <property type="entry name" value="Class I glutamine amidotransferase-like"/>
    <property type="match status" value="1"/>
</dbReference>
<dbReference type="GO" id="GO:0005524">
    <property type="term" value="F:ATP binding"/>
    <property type="evidence" value="ECO:0007669"/>
    <property type="project" value="UniProtKB-KW"/>
</dbReference>
<gene>
    <name evidence="11" type="primary">pyrG</name>
    <name evidence="15" type="ORF">SAMN04324258_4357</name>
</gene>
<evidence type="ECO:0000313" key="15">
    <source>
        <dbReference type="EMBL" id="SKC82435.1"/>
    </source>
</evidence>
<comment type="caution">
    <text evidence="11">Lacks conserved residue(s) required for the propagation of feature annotation.</text>
</comment>
<feature type="binding site" evidence="11">
    <location>
        <begin position="207"/>
        <end position="212"/>
    </location>
    <ligand>
        <name>UTP</name>
        <dbReference type="ChEBI" id="CHEBI:46398"/>
    </ligand>
</feature>
<dbReference type="InterPro" id="IPR017926">
    <property type="entry name" value="GATASE"/>
</dbReference>
<dbReference type="PANTHER" id="PTHR11550:SF0">
    <property type="entry name" value="CTP SYNTHASE-RELATED"/>
    <property type="match status" value="1"/>
</dbReference>
<keyword evidence="8 11" id="KW-0315">Glutamine amidotransferase</keyword>
<evidence type="ECO:0000259" key="14">
    <source>
        <dbReference type="Pfam" id="PF06418"/>
    </source>
</evidence>
<dbReference type="GO" id="GO:0042802">
    <property type="term" value="F:identical protein binding"/>
    <property type="evidence" value="ECO:0007669"/>
    <property type="project" value="TreeGrafter"/>
</dbReference>
<evidence type="ECO:0000256" key="2">
    <source>
        <dbReference type="ARBA" id="ARBA00007533"/>
    </source>
</evidence>
<dbReference type="PANTHER" id="PTHR11550">
    <property type="entry name" value="CTP SYNTHASE"/>
    <property type="match status" value="1"/>
</dbReference>
<keyword evidence="7 11" id="KW-0460">Magnesium</keyword>
<comment type="activity regulation">
    <text evidence="11">Allosterically activated by GTP, when glutamine is the substrate; GTP has no effect on the reaction when ammonia is the substrate. The allosteric effector GTP functions by stabilizing the protein conformation that binds the tetrahedral intermediate(s) formed during glutamine hydrolysis. Inhibited by the product CTP, via allosteric rather than competitive inhibition.</text>
</comment>
<dbReference type="UniPathway" id="UPA00159">
    <property type="reaction ID" value="UER00277"/>
</dbReference>
<evidence type="ECO:0000256" key="3">
    <source>
        <dbReference type="ARBA" id="ARBA00022598"/>
    </source>
</evidence>
<dbReference type="SUPFAM" id="SSF52540">
    <property type="entry name" value="P-loop containing nucleoside triphosphate hydrolases"/>
    <property type="match status" value="1"/>
</dbReference>
<keyword evidence="5 11" id="KW-0547">Nucleotide-binding</keyword>
<comment type="catalytic activity">
    <reaction evidence="11">
        <text>UTP + NH4(+) + ATP = CTP + ADP + phosphate + 2 H(+)</text>
        <dbReference type="Rhea" id="RHEA:16597"/>
        <dbReference type="ChEBI" id="CHEBI:15378"/>
        <dbReference type="ChEBI" id="CHEBI:28938"/>
        <dbReference type="ChEBI" id="CHEBI:30616"/>
        <dbReference type="ChEBI" id="CHEBI:37563"/>
        <dbReference type="ChEBI" id="CHEBI:43474"/>
        <dbReference type="ChEBI" id="CHEBI:46398"/>
        <dbReference type="ChEBI" id="CHEBI:456216"/>
    </reaction>
</comment>
<feature type="region of interest" description="Amidoligase domain" evidence="11">
    <location>
        <begin position="1"/>
        <end position="286"/>
    </location>
</feature>
<dbReference type="GO" id="GO:0004359">
    <property type="term" value="F:glutaminase activity"/>
    <property type="evidence" value="ECO:0007669"/>
    <property type="project" value="RHEA"/>
</dbReference>
<dbReference type="NCBIfam" id="TIGR00337">
    <property type="entry name" value="PyrG"/>
    <property type="match status" value="1"/>
</dbReference>
<evidence type="ECO:0000256" key="5">
    <source>
        <dbReference type="ARBA" id="ARBA00022741"/>
    </source>
</evidence>
<feature type="domain" description="CTP synthase N-terminal" evidence="14">
    <location>
        <begin position="23"/>
        <end position="286"/>
    </location>
</feature>
<name>A0A1T5M2T0_9MICO</name>
<dbReference type="Pfam" id="PF00117">
    <property type="entry name" value="GATase"/>
    <property type="match status" value="1"/>
</dbReference>
<feature type="binding site" evidence="11">
    <location>
        <position position="486"/>
    </location>
    <ligand>
        <name>L-glutamine</name>
        <dbReference type="ChEBI" id="CHEBI:58359"/>
    </ligand>
</feature>
<comment type="catalytic activity">
    <reaction evidence="11">
        <text>L-glutamine + H2O = L-glutamate + NH4(+)</text>
        <dbReference type="Rhea" id="RHEA:15889"/>
        <dbReference type="ChEBI" id="CHEBI:15377"/>
        <dbReference type="ChEBI" id="CHEBI:28938"/>
        <dbReference type="ChEBI" id="CHEBI:29985"/>
        <dbReference type="ChEBI" id="CHEBI:58359"/>
    </reaction>
</comment>
<dbReference type="GO" id="GO:0097268">
    <property type="term" value="C:cytoophidium"/>
    <property type="evidence" value="ECO:0007669"/>
    <property type="project" value="UniProtKB-ARBA"/>
</dbReference>
<evidence type="ECO:0000313" key="16">
    <source>
        <dbReference type="Proteomes" id="UP000189777"/>
    </source>
</evidence>
<feature type="binding site" evidence="11">
    <location>
        <position position="33"/>
    </location>
    <ligand>
        <name>CTP</name>
        <dbReference type="ChEBI" id="CHEBI:37563"/>
        <note>allosteric inhibitor</note>
    </ligand>
</feature>
<feature type="compositionally biased region" description="Polar residues" evidence="12">
    <location>
        <begin position="1"/>
        <end position="20"/>
    </location>
</feature>
<dbReference type="Gene3D" id="3.40.50.880">
    <property type="match status" value="1"/>
</dbReference>